<accession>A0A1B9GQP9</accession>
<name>A0A1B9GQP9_9TREE</name>
<dbReference type="AlphaFoldDB" id="A0A1B9GQP9"/>
<feature type="compositionally biased region" description="Polar residues" evidence="1">
    <location>
        <begin position="137"/>
        <end position="164"/>
    </location>
</feature>
<feature type="compositionally biased region" description="Basic and acidic residues" evidence="1">
    <location>
        <begin position="13"/>
        <end position="30"/>
    </location>
</feature>
<evidence type="ECO:0000313" key="2">
    <source>
        <dbReference type="EMBL" id="OCF33392.1"/>
    </source>
</evidence>
<proteinExistence type="predicted"/>
<feature type="region of interest" description="Disordered" evidence="1">
    <location>
        <begin position="63"/>
        <end position="113"/>
    </location>
</feature>
<evidence type="ECO:0000256" key="1">
    <source>
        <dbReference type="SAM" id="MobiDB-lite"/>
    </source>
</evidence>
<dbReference type="EMBL" id="KI669505">
    <property type="protein sequence ID" value="OCF33392.1"/>
    <property type="molecule type" value="Genomic_DNA"/>
</dbReference>
<feature type="region of interest" description="Disordered" evidence="1">
    <location>
        <begin position="1"/>
        <end position="31"/>
    </location>
</feature>
<evidence type="ECO:0000313" key="3">
    <source>
        <dbReference type="Proteomes" id="UP000092666"/>
    </source>
</evidence>
<feature type="region of interest" description="Disordered" evidence="1">
    <location>
        <begin position="137"/>
        <end position="183"/>
    </location>
</feature>
<feature type="compositionally biased region" description="Polar residues" evidence="1">
    <location>
        <begin position="70"/>
        <end position="95"/>
    </location>
</feature>
<reference evidence="2 3" key="1">
    <citation type="submission" date="2013-07" db="EMBL/GenBank/DDBJ databases">
        <title>The Genome Sequence of Cryptococcus heveanensis BCC8398.</title>
        <authorList>
            <consortium name="The Broad Institute Genome Sequencing Platform"/>
            <person name="Cuomo C."/>
            <person name="Litvintseva A."/>
            <person name="Chen Y."/>
            <person name="Heitman J."/>
            <person name="Sun S."/>
            <person name="Springer D."/>
            <person name="Dromer F."/>
            <person name="Young S.K."/>
            <person name="Zeng Q."/>
            <person name="Gargeya S."/>
            <person name="Fitzgerald M."/>
            <person name="Abouelleil A."/>
            <person name="Alvarado L."/>
            <person name="Berlin A.M."/>
            <person name="Chapman S.B."/>
            <person name="Dewar J."/>
            <person name="Goldberg J."/>
            <person name="Griggs A."/>
            <person name="Gujja S."/>
            <person name="Hansen M."/>
            <person name="Howarth C."/>
            <person name="Imamovic A."/>
            <person name="Larimer J."/>
            <person name="McCowan C."/>
            <person name="Murphy C."/>
            <person name="Pearson M."/>
            <person name="Priest M."/>
            <person name="Roberts A."/>
            <person name="Saif S."/>
            <person name="Shea T."/>
            <person name="Sykes S."/>
            <person name="Wortman J."/>
            <person name="Nusbaum C."/>
            <person name="Birren B."/>
        </authorList>
    </citation>
    <scope>NUCLEOTIDE SEQUENCE [LARGE SCALE GENOMIC DNA]</scope>
    <source>
        <strain evidence="2 3">BCC8398</strain>
    </source>
</reference>
<protein>
    <submittedName>
        <fullName evidence="2">Uncharacterized protein</fullName>
    </submittedName>
</protein>
<dbReference type="Proteomes" id="UP000092666">
    <property type="component" value="Unassembled WGS sequence"/>
</dbReference>
<gene>
    <name evidence="2" type="ORF">I316_04811</name>
</gene>
<keyword evidence="3" id="KW-1185">Reference proteome</keyword>
<reference evidence="3" key="2">
    <citation type="submission" date="2013-12" db="EMBL/GenBank/DDBJ databases">
        <title>Evolution of pathogenesis and genome organization in the Tremellales.</title>
        <authorList>
            <person name="Cuomo C."/>
            <person name="Litvintseva A."/>
            <person name="Heitman J."/>
            <person name="Chen Y."/>
            <person name="Sun S."/>
            <person name="Springer D."/>
            <person name="Dromer F."/>
            <person name="Young S."/>
            <person name="Zeng Q."/>
            <person name="Chapman S."/>
            <person name="Gujja S."/>
            <person name="Saif S."/>
            <person name="Birren B."/>
        </authorList>
    </citation>
    <scope>NUCLEOTIDE SEQUENCE [LARGE SCALE GENOMIC DNA]</scope>
    <source>
        <strain evidence="3">BCC8398</strain>
    </source>
</reference>
<organism evidence="2 3">
    <name type="scientific">Kwoniella heveanensis BCC8398</name>
    <dbReference type="NCBI Taxonomy" id="1296120"/>
    <lineage>
        <taxon>Eukaryota</taxon>
        <taxon>Fungi</taxon>
        <taxon>Dikarya</taxon>
        <taxon>Basidiomycota</taxon>
        <taxon>Agaricomycotina</taxon>
        <taxon>Tremellomycetes</taxon>
        <taxon>Tremellales</taxon>
        <taxon>Cryptococcaceae</taxon>
        <taxon>Kwoniella</taxon>
    </lineage>
</organism>
<feature type="compositionally biased region" description="Low complexity" evidence="1">
    <location>
        <begin position="166"/>
        <end position="183"/>
    </location>
</feature>
<sequence length="183" mass="19554">MQMGPGPVNGDPEVWRRNMAEAQDKSDPTEKAAWYRFMDQFAARSDAPESVRGLQQQWLNERASVAGSAGTDSIGGTSTTQDDLGAPNTSNWQSTADHRSTITATDGPAGTMTAAHRRDMWRGALDRYRGGYPSSSFARGTVTGSEHQTPASGGTSYSYMSRNRTSAEGSTASTSRSTAVTAF</sequence>